<keyword evidence="3" id="KW-1185">Reference proteome</keyword>
<dbReference type="Gene3D" id="3.90.180.10">
    <property type="entry name" value="Medium-chain alcohol dehydrogenases, catalytic domain"/>
    <property type="match status" value="1"/>
</dbReference>
<evidence type="ECO:0000313" key="3">
    <source>
        <dbReference type="Proteomes" id="UP000193144"/>
    </source>
</evidence>
<dbReference type="SUPFAM" id="SSF51735">
    <property type="entry name" value="NAD(P)-binding Rossmann-fold domains"/>
    <property type="match status" value="1"/>
</dbReference>
<dbReference type="InterPro" id="IPR036291">
    <property type="entry name" value="NAD(P)-bd_dom_sf"/>
</dbReference>
<dbReference type="Gene3D" id="3.40.50.720">
    <property type="entry name" value="NAD(P)-binding Rossmann-like Domain"/>
    <property type="match status" value="1"/>
</dbReference>
<dbReference type="Pfam" id="PF08240">
    <property type="entry name" value="ADH_N"/>
    <property type="match status" value="1"/>
</dbReference>
<dbReference type="InterPro" id="IPR011032">
    <property type="entry name" value="GroES-like_sf"/>
</dbReference>
<dbReference type="Pfam" id="PF00107">
    <property type="entry name" value="ADH_zinc_N"/>
    <property type="match status" value="1"/>
</dbReference>
<accession>A0A1Y1Y161</accession>
<dbReference type="EMBL" id="MCFA01000439">
    <property type="protein sequence ID" value="ORX91752.1"/>
    <property type="molecule type" value="Genomic_DNA"/>
</dbReference>
<evidence type="ECO:0000259" key="1">
    <source>
        <dbReference type="SMART" id="SM00829"/>
    </source>
</evidence>
<dbReference type="AlphaFoldDB" id="A0A1Y1Y161"/>
<dbReference type="SMART" id="SM00829">
    <property type="entry name" value="PKS_ER"/>
    <property type="match status" value="1"/>
</dbReference>
<dbReference type="OrthoDB" id="3509362at2759"/>
<dbReference type="InterPro" id="IPR020843">
    <property type="entry name" value="ER"/>
</dbReference>
<protein>
    <recommendedName>
        <fullName evidence="1">Enoyl reductase (ER) domain-containing protein</fullName>
    </recommendedName>
</protein>
<dbReference type="STRING" id="1231657.A0A1Y1Y161"/>
<dbReference type="InterPro" id="IPR013149">
    <property type="entry name" value="ADH-like_C"/>
</dbReference>
<evidence type="ECO:0000313" key="2">
    <source>
        <dbReference type="EMBL" id="ORX91752.1"/>
    </source>
</evidence>
<dbReference type="PANTHER" id="PTHR45033">
    <property type="match status" value="1"/>
</dbReference>
<dbReference type="SUPFAM" id="SSF50129">
    <property type="entry name" value="GroES-like"/>
    <property type="match status" value="1"/>
</dbReference>
<dbReference type="Proteomes" id="UP000193144">
    <property type="component" value="Unassembled WGS sequence"/>
</dbReference>
<dbReference type="InterPro" id="IPR052711">
    <property type="entry name" value="Zinc_ADH-like"/>
</dbReference>
<gene>
    <name evidence="2" type="ORF">BCR34DRAFT_581365</name>
</gene>
<reference evidence="2 3" key="1">
    <citation type="submission" date="2016-07" db="EMBL/GenBank/DDBJ databases">
        <title>Pervasive Adenine N6-methylation of Active Genes in Fungi.</title>
        <authorList>
            <consortium name="DOE Joint Genome Institute"/>
            <person name="Mondo S.J."/>
            <person name="Dannebaum R.O."/>
            <person name="Kuo R.C."/>
            <person name="Labutti K."/>
            <person name="Haridas S."/>
            <person name="Kuo A."/>
            <person name="Salamov A."/>
            <person name="Ahrendt S.R."/>
            <person name="Lipzen A."/>
            <person name="Sullivan W."/>
            <person name="Andreopoulos W.B."/>
            <person name="Clum A."/>
            <person name="Lindquist E."/>
            <person name="Daum C."/>
            <person name="Ramamoorthy G.K."/>
            <person name="Gryganskyi A."/>
            <person name="Culley D."/>
            <person name="Magnuson J.K."/>
            <person name="James T.Y."/>
            <person name="O'Malley M.A."/>
            <person name="Stajich J.E."/>
            <person name="Spatafora J.W."/>
            <person name="Visel A."/>
            <person name="Grigoriev I.V."/>
        </authorList>
    </citation>
    <scope>NUCLEOTIDE SEQUENCE [LARGE SCALE GENOMIC DNA]</scope>
    <source>
        <strain evidence="2 3">CBS 115471</strain>
    </source>
</reference>
<sequence>MSLPSTYRAYRRTSGSRPLTIIPSIETLQSLSLSQVLIKIHAVSLNFRDIGMLDGRYPISSQERGIPCSDCAGEVAAVGTDVKRFRIGDRVSPCFNIGDLFGKERDGVSRTLGADVGVLGEYAVFEEEEIVRVSALLSWEEAAIIPCCGVTAWNALNRPKTGSVQPDTTALLQGTGGVSMFALQICLAAGITPIITSSQDEKLEAIEREFGVGVKGINYRTSANMIEDLRLLTDGKGVDIVVNNTGPASLMQELQCLRQKHGTISLVGFLEDKKADWDPNAMLGLMIKCARIQGIRVGSKSDFEELICFLEEKNIRLESIVYRTFEFDDAPAAFEYLAQGKHVGKIVIRV</sequence>
<dbReference type="PANTHER" id="PTHR45033:SF1">
    <property type="entry name" value="OXIDOREDUCTASE (EUROFUNG)"/>
    <property type="match status" value="1"/>
</dbReference>
<name>A0A1Y1Y161_9PLEO</name>
<feature type="domain" description="Enoyl reductase (ER)" evidence="1">
    <location>
        <begin position="15"/>
        <end position="348"/>
    </location>
</feature>
<comment type="caution">
    <text evidence="2">The sequence shown here is derived from an EMBL/GenBank/DDBJ whole genome shotgun (WGS) entry which is preliminary data.</text>
</comment>
<proteinExistence type="predicted"/>
<dbReference type="GO" id="GO:0016491">
    <property type="term" value="F:oxidoreductase activity"/>
    <property type="evidence" value="ECO:0007669"/>
    <property type="project" value="InterPro"/>
</dbReference>
<dbReference type="InterPro" id="IPR013154">
    <property type="entry name" value="ADH-like_N"/>
</dbReference>
<organism evidence="2 3">
    <name type="scientific">Clohesyomyces aquaticus</name>
    <dbReference type="NCBI Taxonomy" id="1231657"/>
    <lineage>
        <taxon>Eukaryota</taxon>
        <taxon>Fungi</taxon>
        <taxon>Dikarya</taxon>
        <taxon>Ascomycota</taxon>
        <taxon>Pezizomycotina</taxon>
        <taxon>Dothideomycetes</taxon>
        <taxon>Pleosporomycetidae</taxon>
        <taxon>Pleosporales</taxon>
        <taxon>Lindgomycetaceae</taxon>
        <taxon>Clohesyomyces</taxon>
    </lineage>
</organism>
<dbReference type="CDD" id="cd08276">
    <property type="entry name" value="MDR7"/>
    <property type="match status" value="1"/>
</dbReference>